<evidence type="ECO:0000259" key="5">
    <source>
        <dbReference type="Pfam" id="PF08386"/>
    </source>
</evidence>
<accession>A0A9W4E424</accession>
<evidence type="ECO:0000256" key="4">
    <source>
        <dbReference type="SAM" id="SignalP"/>
    </source>
</evidence>
<feature type="signal peptide" evidence="4">
    <location>
        <begin position="1"/>
        <end position="20"/>
    </location>
</feature>
<dbReference type="InterPro" id="IPR013595">
    <property type="entry name" value="Pept_S33_TAP-like_C"/>
</dbReference>
<keyword evidence="7" id="KW-1185">Reference proteome</keyword>
<name>A0A9W4E424_9ACTN</name>
<dbReference type="Pfam" id="PF08386">
    <property type="entry name" value="Abhydrolase_4"/>
    <property type="match status" value="1"/>
</dbReference>
<dbReference type="AlphaFoldDB" id="A0A9W4E424"/>
<evidence type="ECO:0000256" key="3">
    <source>
        <dbReference type="ARBA" id="ARBA00022801"/>
    </source>
</evidence>
<dbReference type="RefSeq" id="WP_205042291.1">
    <property type="nucleotide sequence ID" value="NZ_CAJVAX010000012.1"/>
</dbReference>
<protein>
    <submittedName>
        <fullName evidence="6">Tripeptidyl-peptidase C. Serine peptidase. MEROPS family S33</fullName>
    </submittedName>
</protein>
<reference evidence="6" key="1">
    <citation type="submission" date="2021-06" db="EMBL/GenBank/DDBJ databases">
        <authorList>
            <person name="Arsene-Ploetze F."/>
        </authorList>
    </citation>
    <scope>NUCLEOTIDE SEQUENCE</scope>
    <source>
        <strain evidence="6">SBRY1</strain>
    </source>
</reference>
<dbReference type="Gene3D" id="3.40.50.1820">
    <property type="entry name" value="alpha/beta hydrolase"/>
    <property type="match status" value="1"/>
</dbReference>
<sequence length="489" mass="50140">MARMRTAAAVVAVLAGTALAAPPHATGSAAADPYGQSIDWTGCSGVQGPASMECGTLTVPHDYAEPRHGDLDLAVSRIPATGPGPRLGSLVVNFGGPGIPGIAELAQRTAAGELSRLNRSYDLIGFDPRGTGRSTPVDCGDLSDVTATDPVAQARQVAQACREHSGALLPWVGTPNAARDLDVVRSALGDDRLAYLGFSYGGRLGSVYAHEFPQHTGRVVLDGVPDPTLDDTQTALAQAAAFQHALNDFAADCAARGCPVPGRTAAQVVAGIGATGRGLDAGGLATVSGQLDRAGYLQGVQNALYSKDNWPFLREALSALRDGDGELMMQLAYPGQLGVASGPARGPSWSTPDNYEMSKLAIDCRDTPERHTAAGVHALDARFAAASPVFGSSIEATLLSCSGWPPGDAASRRVAAPTAPEALLVSTTADPATPYPGAAHMAAALGNGSRVLTYRGEGHGAYFAHNPCVVKSVEAYLIDGAMPPTKAVC</sequence>
<dbReference type="PANTHER" id="PTHR43248">
    <property type="entry name" value="2-SUCCINYL-6-HYDROXY-2,4-CYCLOHEXADIENE-1-CARBOXYLATE SYNTHASE"/>
    <property type="match status" value="1"/>
</dbReference>
<dbReference type="GO" id="GO:0016787">
    <property type="term" value="F:hydrolase activity"/>
    <property type="evidence" value="ECO:0007669"/>
    <property type="project" value="UniProtKB-KW"/>
</dbReference>
<keyword evidence="2 4" id="KW-0732">Signal</keyword>
<comment type="caution">
    <text evidence="6">The sequence shown here is derived from an EMBL/GenBank/DDBJ whole genome shotgun (WGS) entry which is preliminary data.</text>
</comment>
<gene>
    <name evidence="6" type="ORF">SBRY_20112</name>
</gene>
<evidence type="ECO:0000256" key="2">
    <source>
        <dbReference type="ARBA" id="ARBA00022729"/>
    </source>
</evidence>
<evidence type="ECO:0000313" key="6">
    <source>
        <dbReference type="EMBL" id="CAG7625010.1"/>
    </source>
</evidence>
<dbReference type="SUPFAM" id="SSF53474">
    <property type="entry name" value="alpha/beta-Hydrolases"/>
    <property type="match status" value="1"/>
</dbReference>
<dbReference type="InterPro" id="IPR051601">
    <property type="entry name" value="Serine_prot/Carboxylest_S33"/>
</dbReference>
<organism evidence="6 7">
    <name type="scientific">Actinacidiphila bryophytorum</name>
    <dbReference type="NCBI Taxonomy" id="1436133"/>
    <lineage>
        <taxon>Bacteria</taxon>
        <taxon>Bacillati</taxon>
        <taxon>Actinomycetota</taxon>
        <taxon>Actinomycetes</taxon>
        <taxon>Kitasatosporales</taxon>
        <taxon>Streptomycetaceae</taxon>
        <taxon>Actinacidiphila</taxon>
    </lineage>
</organism>
<dbReference type="Proteomes" id="UP001153328">
    <property type="component" value="Unassembled WGS sequence"/>
</dbReference>
<evidence type="ECO:0000256" key="1">
    <source>
        <dbReference type="ARBA" id="ARBA00010088"/>
    </source>
</evidence>
<proteinExistence type="inferred from homology"/>
<comment type="similarity">
    <text evidence="1">Belongs to the peptidase S33 family.</text>
</comment>
<evidence type="ECO:0000313" key="7">
    <source>
        <dbReference type="Proteomes" id="UP001153328"/>
    </source>
</evidence>
<dbReference type="PANTHER" id="PTHR43248:SF29">
    <property type="entry name" value="TRIPEPTIDYL AMINOPEPTIDASE"/>
    <property type="match status" value="1"/>
</dbReference>
<dbReference type="InterPro" id="IPR029058">
    <property type="entry name" value="AB_hydrolase_fold"/>
</dbReference>
<feature type="chain" id="PRO_5040980807" evidence="4">
    <location>
        <begin position="21"/>
        <end position="489"/>
    </location>
</feature>
<keyword evidence="3" id="KW-0378">Hydrolase</keyword>
<dbReference type="EMBL" id="CAJVAX010000012">
    <property type="protein sequence ID" value="CAG7625010.1"/>
    <property type="molecule type" value="Genomic_DNA"/>
</dbReference>
<feature type="domain" description="Peptidase S33 tripeptidyl aminopeptidase-like C-terminal" evidence="5">
    <location>
        <begin position="387"/>
        <end position="489"/>
    </location>
</feature>